<dbReference type="Proteomes" id="UP000295497">
    <property type="component" value="Chromosome"/>
</dbReference>
<evidence type="ECO:0000259" key="6">
    <source>
        <dbReference type="PROSITE" id="PS50011"/>
    </source>
</evidence>
<name>A0A4P2QSR1_SORCE</name>
<dbReference type="Pfam" id="PF00069">
    <property type="entry name" value="Pkinase"/>
    <property type="match status" value="1"/>
</dbReference>
<protein>
    <recommendedName>
        <fullName evidence="6">Protein kinase domain-containing protein</fullName>
    </recommendedName>
</protein>
<proteinExistence type="predicted"/>
<dbReference type="SUPFAM" id="SSF56112">
    <property type="entry name" value="Protein kinase-like (PK-like)"/>
    <property type="match status" value="1"/>
</dbReference>
<evidence type="ECO:0000313" key="7">
    <source>
        <dbReference type="EMBL" id="AUX32613.1"/>
    </source>
</evidence>
<dbReference type="InterPro" id="IPR008266">
    <property type="entry name" value="Tyr_kinase_AS"/>
</dbReference>
<evidence type="ECO:0000256" key="1">
    <source>
        <dbReference type="ARBA" id="ARBA00022679"/>
    </source>
</evidence>
<dbReference type="GO" id="GO:0005524">
    <property type="term" value="F:ATP binding"/>
    <property type="evidence" value="ECO:0007669"/>
    <property type="project" value="UniProtKB-KW"/>
</dbReference>
<dbReference type="PANTHER" id="PTHR43289:SF6">
    <property type="entry name" value="SERINE_THREONINE-PROTEIN KINASE NEKL-3"/>
    <property type="match status" value="1"/>
</dbReference>
<keyword evidence="3" id="KW-0418">Kinase</keyword>
<evidence type="ECO:0000256" key="2">
    <source>
        <dbReference type="ARBA" id="ARBA00022741"/>
    </source>
</evidence>
<feature type="domain" description="Protein kinase" evidence="6">
    <location>
        <begin position="16"/>
        <end position="294"/>
    </location>
</feature>
<sequence>MIPQPQLLPGKELGHYELLLPIAQGGMATVWAARRKGHRGFQKTVAIKTMLPSLSEDAQFESMFLEEARLASGIHHPNVAEILDLGEQGDVLYIVMEWVDGEALSVIARAANKSGVAIPLRIALRVLSRACLGLHAAHELRDPQNDDQLLGLVHRDVSPQNILVTYDGHVKLVDFGVAKATNRSGNDTTAGQIKGKVPYMSPEQARGERVDRRTDIFAMGIVLYKLTTGDHPFTAENDLLTLQHITSRPALSPRLKNPDYPADLDHVLMTCLQKDPDKRYQTMLELEGALEAVLAKEPTVTDHDVGAFVRGLLGERNQRRRAALRDTVRMLDERASHPPEVMLVRDSISELFFTQLPPGHPNAQLPTVRASAPSLTQPALLPEALPQSSPGQETPLGPIEVPAARSRSGTLAAAAALALVTALGAGVVWLRQRPAPQPIAPEQAAVVDRSAGAAAAAAPASASTAAILVDSDEIGAVPARDPIDAAGPEERGTGAPSQAAKGAPAAAGPAAPSAAAAGPAAPSAAAAGSSAASARKATPSKPPSTRWVPTVTDPGF</sequence>
<keyword evidence="2" id="KW-0547">Nucleotide-binding</keyword>
<dbReference type="RefSeq" id="WP_129576176.1">
    <property type="nucleotide sequence ID" value="NZ_CP012672.1"/>
</dbReference>
<evidence type="ECO:0000256" key="5">
    <source>
        <dbReference type="SAM" id="MobiDB-lite"/>
    </source>
</evidence>
<dbReference type="Gene3D" id="1.10.510.10">
    <property type="entry name" value="Transferase(Phosphotransferase) domain 1"/>
    <property type="match status" value="1"/>
</dbReference>
<dbReference type="InterPro" id="IPR000719">
    <property type="entry name" value="Prot_kinase_dom"/>
</dbReference>
<keyword evidence="1" id="KW-0808">Transferase</keyword>
<dbReference type="PROSITE" id="PS50011">
    <property type="entry name" value="PROTEIN_KINASE_DOM"/>
    <property type="match status" value="1"/>
</dbReference>
<dbReference type="PROSITE" id="PS00109">
    <property type="entry name" value="PROTEIN_KINASE_TYR"/>
    <property type="match status" value="1"/>
</dbReference>
<dbReference type="AlphaFoldDB" id="A0A4P2QSR1"/>
<accession>A0A4P2QSR1</accession>
<reference evidence="7 8" key="1">
    <citation type="submission" date="2015-09" db="EMBL/GenBank/DDBJ databases">
        <title>Sorangium comparison.</title>
        <authorList>
            <person name="Zaburannyi N."/>
            <person name="Bunk B."/>
            <person name="Overmann J."/>
            <person name="Mueller R."/>
        </authorList>
    </citation>
    <scope>NUCLEOTIDE SEQUENCE [LARGE SCALE GENOMIC DNA]</scope>
    <source>
        <strain evidence="7 8">So ce836</strain>
    </source>
</reference>
<dbReference type="EMBL" id="CP012672">
    <property type="protein sequence ID" value="AUX32613.1"/>
    <property type="molecule type" value="Genomic_DNA"/>
</dbReference>
<evidence type="ECO:0000256" key="3">
    <source>
        <dbReference type="ARBA" id="ARBA00022777"/>
    </source>
</evidence>
<dbReference type="CDD" id="cd14014">
    <property type="entry name" value="STKc_PknB_like"/>
    <property type="match status" value="1"/>
</dbReference>
<organism evidence="7 8">
    <name type="scientific">Sorangium cellulosum</name>
    <name type="common">Polyangium cellulosum</name>
    <dbReference type="NCBI Taxonomy" id="56"/>
    <lineage>
        <taxon>Bacteria</taxon>
        <taxon>Pseudomonadati</taxon>
        <taxon>Myxococcota</taxon>
        <taxon>Polyangia</taxon>
        <taxon>Polyangiales</taxon>
        <taxon>Polyangiaceae</taxon>
        <taxon>Sorangium</taxon>
    </lineage>
</organism>
<evidence type="ECO:0000313" key="8">
    <source>
        <dbReference type="Proteomes" id="UP000295497"/>
    </source>
</evidence>
<dbReference type="PANTHER" id="PTHR43289">
    <property type="entry name" value="MITOGEN-ACTIVATED PROTEIN KINASE KINASE KINASE 20-RELATED"/>
    <property type="match status" value="1"/>
</dbReference>
<keyword evidence="4" id="KW-0067">ATP-binding</keyword>
<dbReference type="InterPro" id="IPR011009">
    <property type="entry name" value="Kinase-like_dom_sf"/>
</dbReference>
<gene>
    <name evidence="7" type="ORF">SOCE836_047560</name>
</gene>
<feature type="region of interest" description="Disordered" evidence="5">
    <location>
        <begin position="479"/>
        <end position="556"/>
    </location>
</feature>
<dbReference type="GO" id="GO:0004674">
    <property type="term" value="F:protein serine/threonine kinase activity"/>
    <property type="evidence" value="ECO:0007669"/>
    <property type="project" value="TreeGrafter"/>
</dbReference>
<dbReference type="Gene3D" id="3.30.200.20">
    <property type="entry name" value="Phosphorylase Kinase, domain 1"/>
    <property type="match status" value="1"/>
</dbReference>
<evidence type="ECO:0000256" key="4">
    <source>
        <dbReference type="ARBA" id="ARBA00022840"/>
    </source>
</evidence>
<feature type="compositionally biased region" description="Low complexity" evidence="5">
    <location>
        <begin position="494"/>
        <end position="534"/>
    </location>
</feature>